<keyword evidence="2" id="KW-1185">Reference proteome</keyword>
<dbReference type="EMBL" id="LTEB01000014">
    <property type="protein sequence ID" value="KXU19022.1"/>
    <property type="molecule type" value="Genomic_DNA"/>
</dbReference>
<evidence type="ECO:0000313" key="2">
    <source>
        <dbReference type="Proteomes" id="UP000070339"/>
    </source>
</evidence>
<gene>
    <name evidence="1" type="ORF">WM41_0555</name>
</gene>
<reference evidence="1 2" key="1">
    <citation type="journal article" date="2016" name="Int. J. Syst. Evol. Microbiol.">
        <title>Resolving the Complexity of Human Skin Metagenomes Using Single-Molecule Sequencing.</title>
        <authorList>
            <consortium name="NISC Comparative Sequencing Program"/>
            <person name="Tsai Y.C."/>
            <person name="Conlan S."/>
            <person name="Deming C."/>
            <person name="Segre J.A."/>
            <person name="Kong H.H."/>
            <person name="Korlach J."/>
            <person name="Oh J."/>
        </authorList>
    </citation>
    <scope>NUCLEOTIDE SEQUENCE [LARGE SCALE GENOMIC DNA]</scope>
    <source>
        <strain evidence="1 2">1B08</strain>
    </source>
</reference>
<protein>
    <submittedName>
        <fullName evidence="1">Uncharacterized protein</fullName>
    </submittedName>
</protein>
<dbReference type="RefSeq" id="WP_256365606.1">
    <property type="nucleotide sequence ID" value="NZ_CP014634.1"/>
</dbReference>
<comment type="caution">
    <text evidence="1">The sequence shown here is derived from an EMBL/GenBank/DDBJ whole genome shotgun (WGS) entry which is preliminary data.</text>
</comment>
<proteinExistence type="predicted"/>
<dbReference type="Proteomes" id="UP000070339">
    <property type="component" value="Unassembled WGS sequence"/>
</dbReference>
<accession>A0ABR5VBY9</accession>
<organism evidence="1 2">
    <name type="scientific">Corynebacterium simulans</name>
    <dbReference type="NCBI Taxonomy" id="146827"/>
    <lineage>
        <taxon>Bacteria</taxon>
        <taxon>Bacillati</taxon>
        <taxon>Actinomycetota</taxon>
        <taxon>Actinomycetes</taxon>
        <taxon>Mycobacteriales</taxon>
        <taxon>Corynebacteriaceae</taxon>
        <taxon>Corynebacterium</taxon>
    </lineage>
</organism>
<name>A0ABR5VBY9_9CORY</name>
<sequence length="44" mass="4212">MAYSAAEITNGDSYTVTVGGTVAEATAGEVSQGMGGGPMSGQCP</sequence>
<evidence type="ECO:0000313" key="1">
    <source>
        <dbReference type="EMBL" id="KXU19022.1"/>
    </source>
</evidence>